<dbReference type="Gene3D" id="3.30.70.330">
    <property type="match status" value="1"/>
</dbReference>
<protein>
    <submittedName>
        <fullName evidence="5">HNRPL protein</fullName>
    </submittedName>
</protein>
<name>A0A836K017_9HYME</name>
<dbReference type="EMBL" id="JAANIC010005219">
    <property type="protein sequence ID" value="KAG5332465.1"/>
    <property type="molecule type" value="Genomic_DNA"/>
</dbReference>
<dbReference type="FunFam" id="3.30.70.330:FF:000072">
    <property type="entry name" value="heterogeneous nuclear ribonucleoprotein L isoform X1"/>
    <property type="match status" value="1"/>
</dbReference>
<keyword evidence="1" id="KW-0677">Repeat</keyword>
<feature type="domain" description="PTBP1-like RNA recognition motif 2" evidence="4">
    <location>
        <begin position="43"/>
        <end position="126"/>
    </location>
</feature>
<dbReference type="InterPro" id="IPR035979">
    <property type="entry name" value="RBD_domain_sf"/>
</dbReference>
<dbReference type="GO" id="GO:0003723">
    <property type="term" value="F:RNA binding"/>
    <property type="evidence" value="ECO:0007669"/>
    <property type="project" value="UniProtKB-KW"/>
</dbReference>
<feature type="non-terminal residue" evidence="5">
    <location>
        <position position="1"/>
    </location>
</feature>
<proteinExistence type="predicted"/>
<feature type="non-terminal residue" evidence="5">
    <location>
        <position position="267"/>
    </location>
</feature>
<dbReference type="InterPro" id="IPR021790">
    <property type="entry name" value="PTBP1-like_RRM2"/>
</dbReference>
<evidence type="ECO:0000259" key="4">
    <source>
        <dbReference type="Pfam" id="PF11835"/>
    </source>
</evidence>
<feature type="compositionally biased region" description="Basic and acidic residues" evidence="3">
    <location>
        <begin position="13"/>
        <end position="39"/>
    </location>
</feature>
<reference evidence="5" key="1">
    <citation type="submission" date="2020-03" db="EMBL/GenBank/DDBJ databases">
        <title>Relaxed selection underlies rapid genomic changes in the transitions from sociality to social parasitism in ants.</title>
        <authorList>
            <person name="Bi X."/>
        </authorList>
    </citation>
    <scope>NUCLEOTIDE SEQUENCE</scope>
    <source>
        <strain evidence="5">BGI-DK2014a</strain>
        <tissue evidence="5">Whole body</tissue>
    </source>
</reference>
<evidence type="ECO:0000256" key="2">
    <source>
        <dbReference type="ARBA" id="ARBA00022884"/>
    </source>
</evidence>
<sequence>MAFNGDGPHSKRQRLEESGHRNHEYGGYGDEPRRKREDNNKPNHVLLFTIINPVYPITVEVLHTISAPSGQVQRIVIFKKNGVQAMVEYPFQYIFYYMESATRAKETLHGADIYSGCCTLKIDFAKPTKLNVYKNDAESWDYTTPTLDERKRDEYRCCKAVRFLIACEEGVWSAIRNVESKRVNRRLSRRNGTLISSQSRRIGVQRDMRHTRYELSAPLETRRVSGHEMPVSQSAQVTNAEHQYAHQFALHTRFMSSLMLMRDEHTR</sequence>
<evidence type="ECO:0000256" key="1">
    <source>
        <dbReference type="ARBA" id="ARBA00022737"/>
    </source>
</evidence>
<gene>
    <name evidence="5" type="primary">Hnrnpl_1</name>
    <name evidence="5" type="ORF">G6Z76_0007868</name>
</gene>
<comment type="caution">
    <text evidence="5">The sequence shown here is derived from an EMBL/GenBank/DDBJ whole genome shotgun (WGS) entry which is preliminary data.</text>
</comment>
<dbReference type="CDD" id="cd12694">
    <property type="entry name" value="RRM2_hnRNPL_like"/>
    <property type="match status" value="1"/>
</dbReference>
<dbReference type="PANTHER" id="PTHR15592">
    <property type="entry name" value="MATRIN 3/NUCLEAR PROTEIN 220-RELATED"/>
    <property type="match status" value="1"/>
</dbReference>
<evidence type="ECO:0000313" key="5">
    <source>
        <dbReference type="EMBL" id="KAG5332465.1"/>
    </source>
</evidence>
<evidence type="ECO:0000313" key="6">
    <source>
        <dbReference type="Proteomes" id="UP000669903"/>
    </source>
</evidence>
<dbReference type="Proteomes" id="UP000669903">
    <property type="component" value="Unassembled WGS sequence"/>
</dbReference>
<accession>A0A836K017</accession>
<dbReference type="SUPFAM" id="SSF54928">
    <property type="entry name" value="RNA-binding domain, RBD"/>
    <property type="match status" value="1"/>
</dbReference>
<evidence type="ECO:0000256" key="3">
    <source>
        <dbReference type="SAM" id="MobiDB-lite"/>
    </source>
</evidence>
<organism evidence="5 6">
    <name type="scientific">Acromyrmex charruanus</name>
    <dbReference type="NCBI Taxonomy" id="2715315"/>
    <lineage>
        <taxon>Eukaryota</taxon>
        <taxon>Metazoa</taxon>
        <taxon>Ecdysozoa</taxon>
        <taxon>Arthropoda</taxon>
        <taxon>Hexapoda</taxon>
        <taxon>Insecta</taxon>
        <taxon>Pterygota</taxon>
        <taxon>Neoptera</taxon>
        <taxon>Endopterygota</taxon>
        <taxon>Hymenoptera</taxon>
        <taxon>Apocrita</taxon>
        <taxon>Aculeata</taxon>
        <taxon>Formicoidea</taxon>
        <taxon>Formicidae</taxon>
        <taxon>Myrmicinae</taxon>
        <taxon>Acromyrmex</taxon>
    </lineage>
</organism>
<dbReference type="AlphaFoldDB" id="A0A836K017"/>
<keyword evidence="2" id="KW-0694">RNA-binding</keyword>
<feature type="region of interest" description="Disordered" evidence="3">
    <location>
        <begin position="1"/>
        <end position="39"/>
    </location>
</feature>
<dbReference type="Pfam" id="PF11835">
    <property type="entry name" value="RRM_8"/>
    <property type="match status" value="1"/>
</dbReference>
<dbReference type="InterPro" id="IPR012677">
    <property type="entry name" value="Nucleotide-bd_a/b_plait_sf"/>
</dbReference>
<keyword evidence="6" id="KW-1185">Reference proteome</keyword>